<dbReference type="Proteomes" id="UP000269199">
    <property type="component" value="Chromosome"/>
</dbReference>
<evidence type="ECO:0000256" key="1">
    <source>
        <dbReference type="SAM" id="Phobius"/>
    </source>
</evidence>
<protein>
    <submittedName>
        <fullName evidence="2">Uncharacterized protein</fullName>
    </submittedName>
</protein>
<evidence type="ECO:0000313" key="2">
    <source>
        <dbReference type="EMBL" id="AYR24512.1"/>
    </source>
</evidence>
<dbReference type="AlphaFoldDB" id="A0AAD0U744"/>
<sequence>MTAVIYLTRMKGLGILVHIFEILAFQKLICLYVPTTMRIMLAGQLTLSKRALKLTVVAPAIQDTQTSLS</sequence>
<keyword evidence="1" id="KW-0812">Transmembrane</keyword>
<reference evidence="2 3" key="1">
    <citation type="submission" date="2017-11" db="EMBL/GenBank/DDBJ databases">
        <title>Complete genome sequence of Herbaspirillum rubrisubalbicans DSM 11543.</title>
        <authorList>
            <person name="Chen M."/>
            <person name="An Q."/>
        </authorList>
    </citation>
    <scope>NUCLEOTIDE SEQUENCE [LARGE SCALE GENOMIC DNA]</scope>
    <source>
        <strain evidence="2 3">DSM 11543</strain>
    </source>
</reference>
<name>A0AAD0U744_9BURK</name>
<accession>A0AAD0U744</accession>
<organism evidence="2 3">
    <name type="scientific">Herbaspirillum rubrisubalbicans</name>
    <dbReference type="NCBI Taxonomy" id="80842"/>
    <lineage>
        <taxon>Bacteria</taxon>
        <taxon>Pseudomonadati</taxon>
        <taxon>Pseudomonadota</taxon>
        <taxon>Betaproteobacteria</taxon>
        <taxon>Burkholderiales</taxon>
        <taxon>Oxalobacteraceae</taxon>
        <taxon>Herbaspirillum</taxon>
    </lineage>
</organism>
<gene>
    <name evidence="2" type="ORF">RC54_12015</name>
</gene>
<keyword evidence="1" id="KW-1133">Transmembrane helix</keyword>
<feature type="transmembrane region" description="Helical" evidence="1">
    <location>
        <begin position="12"/>
        <end position="33"/>
    </location>
</feature>
<dbReference type="EMBL" id="CP024996">
    <property type="protein sequence ID" value="AYR24512.1"/>
    <property type="molecule type" value="Genomic_DNA"/>
</dbReference>
<keyword evidence="1" id="KW-0472">Membrane</keyword>
<proteinExistence type="predicted"/>
<evidence type="ECO:0000313" key="3">
    <source>
        <dbReference type="Proteomes" id="UP000269199"/>
    </source>
</evidence>